<dbReference type="InterPro" id="IPR029058">
    <property type="entry name" value="AB_hydrolase_fold"/>
</dbReference>
<dbReference type="Gene3D" id="3.40.50.1820">
    <property type="entry name" value="alpha/beta hydrolase"/>
    <property type="match status" value="1"/>
</dbReference>
<accession>A0A0U2JIT2</accession>
<keyword evidence="1" id="KW-0732">Signal</keyword>
<dbReference type="InterPro" id="IPR050583">
    <property type="entry name" value="Mycobacterial_A85_antigen"/>
</dbReference>
<feature type="signal peptide" evidence="1">
    <location>
        <begin position="1"/>
        <end position="18"/>
    </location>
</feature>
<dbReference type="SUPFAM" id="SSF53474">
    <property type="entry name" value="alpha/beta-Hydrolases"/>
    <property type="match status" value="1"/>
</dbReference>
<evidence type="ECO:0000256" key="1">
    <source>
        <dbReference type="SAM" id="SignalP"/>
    </source>
</evidence>
<dbReference type="AlphaFoldDB" id="A0A0U2JIT2"/>
<dbReference type="EMBL" id="CP013650">
    <property type="protein sequence ID" value="ALS98246.1"/>
    <property type="molecule type" value="Genomic_DNA"/>
</dbReference>
<dbReference type="OrthoDB" id="9784036at2"/>
<keyword evidence="3" id="KW-1185">Reference proteome</keyword>
<dbReference type="Pfam" id="PF00756">
    <property type="entry name" value="Esterase"/>
    <property type="match status" value="1"/>
</dbReference>
<dbReference type="PANTHER" id="PTHR48098">
    <property type="entry name" value="ENTEROCHELIN ESTERASE-RELATED"/>
    <property type="match status" value="1"/>
</dbReference>
<organism evidence="2 3">
    <name type="scientific">Lacimicrobium alkaliphilum</name>
    <dbReference type="NCBI Taxonomy" id="1526571"/>
    <lineage>
        <taxon>Bacteria</taxon>
        <taxon>Pseudomonadati</taxon>
        <taxon>Pseudomonadota</taxon>
        <taxon>Gammaproteobacteria</taxon>
        <taxon>Alteromonadales</taxon>
        <taxon>Alteromonadaceae</taxon>
        <taxon>Lacimicrobium</taxon>
    </lineage>
</organism>
<proteinExistence type="predicted"/>
<dbReference type="KEGG" id="lal:AT746_08285"/>
<evidence type="ECO:0000313" key="2">
    <source>
        <dbReference type="EMBL" id="ALS98246.1"/>
    </source>
</evidence>
<gene>
    <name evidence="2" type="ORF">AT746_08285</name>
</gene>
<dbReference type="PANTHER" id="PTHR48098:SF6">
    <property type="entry name" value="FERRI-BACILLIBACTIN ESTERASE BESA"/>
    <property type="match status" value="1"/>
</dbReference>
<feature type="chain" id="PRO_5006830871" evidence="1">
    <location>
        <begin position="19"/>
        <end position="352"/>
    </location>
</feature>
<dbReference type="RefSeq" id="WP_062478979.1">
    <property type="nucleotide sequence ID" value="NZ_CP013650.1"/>
</dbReference>
<dbReference type="InterPro" id="IPR000801">
    <property type="entry name" value="Esterase-like"/>
</dbReference>
<sequence>MRVLVLCAFLLLSYAVSASDLILARQVTLESKSLGEERELLIRLPDGYAPEKATYPVLYLLHGQWDMLPALSTLDLLADEIPDFIVVGIQSKGPELKPVKGEFTPFTRFLTQELVPYIKQHYATAPFSILSGHSNSGRFVMDRWLANDPQFSQFYAFSPSLDDGYIVERVMETSPESLPNRAPLVITIASEGEHMQAPFDKLAQTLEQQPELDFSFQKFPEQSHRTTKHPSMQFALQTTFKGWEPSYETKVGGLDGLTSHYSNLSKQFGFRVDVPTETLQKLTAYYAISEDKDAVDSLNQIISFTLKQSETGSDALFEIADYLSANGYEEAGESVLKGICSEANELIKRCGS</sequence>
<name>A0A0U2JIT2_9ALTE</name>
<reference evidence="2 3" key="1">
    <citation type="submission" date="2015-12" db="EMBL/GenBank/DDBJ databases">
        <title>Complete genome of Lacimicrobium alkaliphilum KCTC 32984.</title>
        <authorList>
            <person name="Kim S.-G."/>
            <person name="Lee Y.-J."/>
        </authorList>
    </citation>
    <scope>NUCLEOTIDE SEQUENCE [LARGE SCALE GENOMIC DNA]</scope>
    <source>
        <strain evidence="2 3">YelD216</strain>
    </source>
</reference>
<evidence type="ECO:0000313" key="3">
    <source>
        <dbReference type="Proteomes" id="UP000068447"/>
    </source>
</evidence>
<protein>
    <submittedName>
        <fullName evidence="2">Esterase</fullName>
    </submittedName>
</protein>
<dbReference type="Proteomes" id="UP000068447">
    <property type="component" value="Chromosome"/>
</dbReference>
<dbReference type="STRING" id="1526571.AT746_08285"/>